<keyword evidence="1" id="KW-1133">Transmembrane helix</keyword>
<evidence type="ECO:0000313" key="3">
    <source>
        <dbReference type="EMBL" id="KAJ8868187.1"/>
    </source>
</evidence>
<dbReference type="Pfam" id="PF13843">
    <property type="entry name" value="DDE_Tnp_1_7"/>
    <property type="match status" value="1"/>
</dbReference>
<feature type="transmembrane region" description="Helical" evidence="1">
    <location>
        <begin position="257"/>
        <end position="275"/>
    </location>
</feature>
<evidence type="ECO:0000256" key="1">
    <source>
        <dbReference type="SAM" id="Phobius"/>
    </source>
</evidence>
<keyword evidence="1" id="KW-0472">Membrane</keyword>
<dbReference type="PANTHER" id="PTHR47055">
    <property type="entry name" value="DDE_TNP_1_7 DOMAIN-CONTAINING PROTEIN"/>
    <property type="match status" value="1"/>
</dbReference>
<reference evidence="3 4" key="1">
    <citation type="submission" date="2023-02" db="EMBL/GenBank/DDBJ databases">
        <title>LHISI_Scaffold_Assembly.</title>
        <authorList>
            <person name="Stuart O.P."/>
            <person name="Cleave R."/>
            <person name="Magrath M.J.L."/>
            <person name="Mikheyev A.S."/>
        </authorList>
    </citation>
    <scope>NUCLEOTIDE SEQUENCE [LARGE SCALE GENOMIC DNA]</scope>
    <source>
        <strain evidence="3">Daus_M_001</strain>
        <tissue evidence="3">Leg muscle</tissue>
    </source>
</reference>
<accession>A0ABQ9G7U3</accession>
<protein>
    <recommendedName>
        <fullName evidence="2">PiggyBac transposable element-derived protein domain-containing protein</fullName>
    </recommendedName>
</protein>
<comment type="caution">
    <text evidence="3">The sequence shown here is derived from an EMBL/GenBank/DDBJ whole genome shotgun (WGS) entry which is preliminary data.</text>
</comment>
<name>A0ABQ9G7U3_9NEOP</name>
<dbReference type="InterPro" id="IPR029526">
    <property type="entry name" value="PGBD"/>
</dbReference>
<sequence>MLLSGYHSFPHKRMYWQTQPDVHVSIVAEAMRSNHFDEIVRYLHIANNAAWMVHQLFDHLNTAFKQTSVGDSVSINESMIPYFGHHSAKQFIKFGFKLWVAADPSGYIFHVEPYCGTSTRFLTTGNGQGNYVIGPVDHLQLKKGTRLYLDNFFTSVSLLRNPKSNNIGATGTLRENRCVAVMKLQDKKAFRKNKLCDMVVSSCDDLAVRWKDNSVVTVLTNCDEVEPKKKSFCYYRTEEKTVIVEVPGQLPSIMPTWVVWTFVINFFHILMWYQIEKVTVVFRAGCYIAD</sequence>
<evidence type="ECO:0000259" key="2">
    <source>
        <dbReference type="Pfam" id="PF13843"/>
    </source>
</evidence>
<dbReference type="EMBL" id="JARBHB010000015">
    <property type="protein sequence ID" value="KAJ8868187.1"/>
    <property type="molecule type" value="Genomic_DNA"/>
</dbReference>
<organism evidence="3 4">
    <name type="scientific">Dryococelus australis</name>
    <dbReference type="NCBI Taxonomy" id="614101"/>
    <lineage>
        <taxon>Eukaryota</taxon>
        <taxon>Metazoa</taxon>
        <taxon>Ecdysozoa</taxon>
        <taxon>Arthropoda</taxon>
        <taxon>Hexapoda</taxon>
        <taxon>Insecta</taxon>
        <taxon>Pterygota</taxon>
        <taxon>Neoptera</taxon>
        <taxon>Polyneoptera</taxon>
        <taxon>Phasmatodea</taxon>
        <taxon>Verophasmatodea</taxon>
        <taxon>Anareolatae</taxon>
        <taxon>Phasmatidae</taxon>
        <taxon>Eurycanthinae</taxon>
        <taxon>Dryococelus</taxon>
    </lineage>
</organism>
<dbReference type="PANTHER" id="PTHR47055:SF3">
    <property type="entry name" value="PHORBOL-ESTER_DAG-TYPE DOMAIN-CONTAINING PROTEIN"/>
    <property type="match status" value="1"/>
</dbReference>
<feature type="domain" description="PiggyBac transposable element-derived protein" evidence="2">
    <location>
        <begin position="1"/>
        <end position="228"/>
    </location>
</feature>
<proteinExistence type="predicted"/>
<gene>
    <name evidence="3" type="ORF">PR048_031996</name>
</gene>
<evidence type="ECO:0000313" key="4">
    <source>
        <dbReference type="Proteomes" id="UP001159363"/>
    </source>
</evidence>
<dbReference type="InterPro" id="IPR052638">
    <property type="entry name" value="PiggyBac_TE-derived"/>
</dbReference>
<keyword evidence="1" id="KW-0812">Transmembrane</keyword>
<dbReference type="Proteomes" id="UP001159363">
    <property type="component" value="Chromosome 14"/>
</dbReference>
<keyword evidence="4" id="KW-1185">Reference proteome</keyword>